<evidence type="ECO:0000313" key="2">
    <source>
        <dbReference type="Proteomes" id="UP000661112"/>
    </source>
</evidence>
<dbReference type="EMBL" id="JACJSG010000079">
    <property type="protein sequence ID" value="MBD2505308.1"/>
    <property type="molecule type" value="Genomic_DNA"/>
</dbReference>
<evidence type="ECO:0000313" key="1">
    <source>
        <dbReference type="EMBL" id="MBD2505308.1"/>
    </source>
</evidence>
<protein>
    <submittedName>
        <fullName evidence="1">Uncharacterized protein</fullName>
    </submittedName>
</protein>
<proteinExistence type="predicted"/>
<dbReference type="RefSeq" id="WP_190479990.1">
    <property type="nucleotide sequence ID" value="NZ_JACJSG010000079.1"/>
</dbReference>
<keyword evidence="2" id="KW-1185">Reference proteome</keyword>
<organism evidence="1 2">
    <name type="scientific">Anabaena azotica FACHB-119</name>
    <dbReference type="NCBI Taxonomy" id="947527"/>
    <lineage>
        <taxon>Bacteria</taxon>
        <taxon>Bacillati</taxon>
        <taxon>Cyanobacteriota</taxon>
        <taxon>Cyanophyceae</taxon>
        <taxon>Nostocales</taxon>
        <taxon>Nostocaceae</taxon>
        <taxon>Anabaena</taxon>
        <taxon>Anabaena azotica</taxon>
    </lineage>
</organism>
<comment type="caution">
    <text evidence="1">The sequence shown here is derived from an EMBL/GenBank/DDBJ whole genome shotgun (WGS) entry which is preliminary data.</text>
</comment>
<dbReference type="Proteomes" id="UP000661112">
    <property type="component" value="Unassembled WGS sequence"/>
</dbReference>
<accession>A0ABR8DE79</accession>
<sequence length="55" mass="6060">MTTLTISQTPTKASIQNDYYCGEFDAAIGLPPKQAHGEYWRGYLAYTAKTGNAPF</sequence>
<name>A0ABR8DE79_9NOST</name>
<gene>
    <name evidence="1" type="ORF">H6G83_32720</name>
</gene>
<reference evidence="1 2" key="1">
    <citation type="journal article" date="2020" name="ISME J.">
        <title>Comparative genomics reveals insights into cyanobacterial evolution and habitat adaptation.</title>
        <authorList>
            <person name="Chen M.Y."/>
            <person name="Teng W.K."/>
            <person name="Zhao L."/>
            <person name="Hu C.X."/>
            <person name="Zhou Y.K."/>
            <person name="Han B.P."/>
            <person name="Song L.R."/>
            <person name="Shu W.S."/>
        </authorList>
    </citation>
    <scope>NUCLEOTIDE SEQUENCE [LARGE SCALE GENOMIC DNA]</scope>
    <source>
        <strain evidence="1 2">FACHB-119</strain>
    </source>
</reference>